<name>A0A0A9BKB8_ARUDO</name>
<evidence type="ECO:0000313" key="1">
    <source>
        <dbReference type="EMBL" id="JAD64424.1"/>
    </source>
</evidence>
<dbReference type="AlphaFoldDB" id="A0A0A9BKB8"/>
<dbReference type="EMBL" id="GBRH01233471">
    <property type="protein sequence ID" value="JAD64424.1"/>
    <property type="molecule type" value="Transcribed_RNA"/>
</dbReference>
<accession>A0A0A9BKB8</accession>
<protein>
    <submittedName>
        <fullName evidence="1">Uncharacterized protein</fullName>
    </submittedName>
</protein>
<reference evidence="1" key="1">
    <citation type="submission" date="2014-09" db="EMBL/GenBank/DDBJ databases">
        <authorList>
            <person name="Magalhaes I.L.F."/>
            <person name="Oliveira U."/>
            <person name="Santos F.R."/>
            <person name="Vidigal T.H.D.A."/>
            <person name="Brescovit A.D."/>
            <person name="Santos A.J."/>
        </authorList>
    </citation>
    <scope>NUCLEOTIDE SEQUENCE</scope>
    <source>
        <tissue evidence="1">Shoot tissue taken approximately 20 cm above the soil surface</tissue>
    </source>
</reference>
<organism evidence="1">
    <name type="scientific">Arundo donax</name>
    <name type="common">Giant reed</name>
    <name type="synonym">Donax arundinaceus</name>
    <dbReference type="NCBI Taxonomy" id="35708"/>
    <lineage>
        <taxon>Eukaryota</taxon>
        <taxon>Viridiplantae</taxon>
        <taxon>Streptophyta</taxon>
        <taxon>Embryophyta</taxon>
        <taxon>Tracheophyta</taxon>
        <taxon>Spermatophyta</taxon>
        <taxon>Magnoliopsida</taxon>
        <taxon>Liliopsida</taxon>
        <taxon>Poales</taxon>
        <taxon>Poaceae</taxon>
        <taxon>PACMAD clade</taxon>
        <taxon>Arundinoideae</taxon>
        <taxon>Arundineae</taxon>
        <taxon>Arundo</taxon>
    </lineage>
</organism>
<proteinExistence type="predicted"/>
<sequence length="38" mass="4279">MSLWAAPYIEHLQVKVSGTWLSSSTARSTNLNQTWNEA</sequence>
<reference evidence="1" key="2">
    <citation type="journal article" date="2015" name="Data Brief">
        <title>Shoot transcriptome of the giant reed, Arundo donax.</title>
        <authorList>
            <person name="Barrero R.A."/>
            <person name="Guerrero F.D."/>
            <person name="Moolhuijzen P."/>
            <person name="Goolsby J.A."/>
            <person name="Tidwell J."/>
            <person name="Bellgard S.E."/>
            <person name="Bellgard M.I."/>
        </authorList>
    </citation>
    <scope>NUCLEOTIDE SEQUENCE</scope>
    <source>
        <tissue evidence="1">Shoot tissue taken approximately 20 cm above the soil surface</tissue>
    </source>
</reference>